<comment type="caution">
    <text evidence="3">The sequence shown here is derived from an EMBL/GenBank/DDBJ whole genome shotgun (WGS) entry which is preliminary data.</text>
</comment>
<evidence type="ECO:0000313" key="4">
    <source>
        <dbReference type="Proteomes" id="UP001295423"/>
    </source>
</evidence>
<dbReference type="PANTHER" id="PTHR42264">
    <property type="entry name" value="EPHRIN_REC_LIKE DOMAIN-CONTAINING PROTEIN"/>
    <property type="match status" value="1"/>
</dbReference>
<feature type="compositionally biased region" description="Polar residues" evidence="1">
    <location>
        <begin position="448"/>
        <end position="467"/>
    </location>
</feature>
<gene>
    <name evidence="3" type="ORF">CYCCA115_LOCUS19769</name>
</gene>
<feature type="compositionally biased region" description="Polar residues" evidence="1">
    <location>
        <begin position="372"/>
        <end position="402"/>
    </location>
</feature>
<evidence type="ECO:0000259" key="2">
    <source>
        <dbReference type="Pfam" id="PF20710"/>
    </source>
</evidence>
<dbReference type="SUPFAM" id="SSF82185">
    <property type="entry name" value="Histone H3 K4-specific methyltransferase SET7/9 N-terminal domain"/>
    <property type="match status" value="1"/>
</dbReference>
<feature type="region of interest" description="Disordered" evidence="1">
    <location>
        <begin position="443"/>
        <end position="479"/>
    </location>
</feature>
<proteinExistence type="predicted"/>
<evidence type="ECO:0000256" key="1">
    <source>
        <dbReference type="SAM" id="MobiDB-lite"/>
    </source>
</evidence>
<feature type="region of interest" description="Disordered" evidence="1">
    <location>
        <begin position="150"/>
        <end position="172"/>
    </location>
</feature>
<feature type="region of interest" description="Disordered" evidence="1">
    <location>
        <begin position="1"/>
        <end position="23"/>
    </location>
</feature>
<evidence type="ECO:0000313" key="3">
    <source>
        <dbReference type="EMBL" id="CAJ1962613.1"/>
    </source>
</evidence>
<protein>
    <recommendedName>
        <fullName evidence="2">DUF6824 domain-containing protein</fullName>
    </recommendedName>
</protein>
<organism evidence="3 4">
    <name type="scientific">Cylindrotheca closterium</name>
    <dbReference type="NCBI Taxonomy" id="2856"/>
    <lineage>
        <taxon>Eukaryota</taxon>
        <taxon>Sar</taxon>
        <taxon>Stramenopiles</taxon>
        <taxon>Ochrophyta</taxon>
        <taxon>Bacillariophyta</taxon>
        <taxon>Bacillariophyceae</taxon>
        <taxon>Bacillariophycidae</taxon>
        <taxon>Bacillariales</taxon>
        <taxon>Bacillariaceae</taxon>
        <taxon>Cylindrotheca</taxon>
    </lineage>
</organism>
<dbReference type="EMBL" id="CAKOGP040002114">
    <property type="protein sequence ID" value="CAJ1962613.1"/>
    <property type="molecule type" value="Genomic_DNA"/>
</dbReference>
<feature type="region of interest" description="Disordered" evidence="1">
    <location>
        <begin position="372"/>
        <end position="409"/>
    </location>
</feature>
<feature type="compositionally biased region" description="Basic and acidic residues" evidence="1">
    <location>
        <begin position="163"/>
        <end position="172"/>
    </location>
</feature>
<dbReference type="AlphaFoldDB" id="A0AAD2G4H4"/>
<keyword evidence="4" id="KW-1185">Reference proteome</keyword>
<dbReference type="InterPro" id="IPR049227">
    <property type="entry name" value="DUF6824"/>
</dbReference>
<dbReference type="Proteomes" id="UP001295423">
    <property type="component" value="Unassembled WGS sequence"/>
</dbReference>
<reference evidence="3" key="1">
    <citation type="submission" date="2023-08" db="EMBL/GenBank/DDBJ databases">
        <authorList>
            <person name="Audoor S."/>
            <person name="Bilcke G."/>
        </authorList>
    </citation>
    <scope>NUCLEOTIDE SEQUENCE</scope>
</reference>
<sequence>MVVTSTNDNNTGNNNANANTNANKTSVNVNVNVNANANANANANVNTRTGRRYIEGQPNINDVLYGSGKGAYNHPGNQLFHKLVKDSLQEYYEVKTHRSKQDIAQRVIKDIGTRDPPGRFLRYNKENQKWFQVEADESLAKTQQQFRNRVSMDRKALRKSKGGPKDKPGDFHPEQFTFNTQAVNEMSDASRVVLDLEIIELLGDIFLEIRDLNEKYATLNSKSFGSLVMNLPGRGQLKIFQAASTLVYATQADKATGVESHNNNNNSNKRQRQGFVAASANARPQGILAPNKVTQSFGSTTANPFVAAPAAHGAIIPQPLALQGTTVPPTRNNDWVHPQQGVGAKNLSLVPTMPNMPAMLSPAADAAAGQTSMAKNPPVTNAGSRVPNQTTGTVRDINNGSANPRLMNVDPTTATTTAAITTKTHPSGENKVSDAVNEDNRIIRNEEGSINQSGKKINNISAKQDSTSQEKKSTAKSSPMNVQHVVMGTLVTLFVEVMRLQLEHPKWDPLEHSQSIYEMCSEGKYASTLFEVASAFTFRSIGNGNGNCGKSAANKDGQSKTNSNIKNCSNIPAPVLDGLSALGTLADVASESNFGNEVQIANMKPLGGWNRLFVGSILDDLPHGVGCLTYSKTNADNSDVDLGDDKQPMREERYLYGCWSKGYLTSKGWETYANGSEYIGTFQQGIGIPS</sequence>
<name>A0AAD2G4H4_9STRA</name>
<dbReference type="Pfam" id="PF20710">
    <property type="entry name" value="DUF6824"/>
    <property type="match status" value="1"/>
</dbReference>
<accession>A0AAD2G4H4</accession>
<feature type="domain" description="DUF6824" evidence="2">
    <location>
        <begin position="62"/>
        <end position="148"/>
    </location>
</feature>